<proteinExistence type="predicted"/>
<evidence type="ECO:0000259" key="2">
    <source>
        <dbReference type="Pfam" id="PF00465"/>
    </source>
</evidence>
<name>A0A6J8C0R2_MYTCO</name>
<dbReference type="PANTHER" id="PTHR11496">
    <property type="entry name" value="ALCOHOL DEHYDROGENASE"/>
    <property type="match status" value="1"/>
</dbReference>
<dbReference type="OrthoDB" id="339764at2759"/>
<dbReference type="GO" id="GO:0047988">
    <property type="term" value="F:hydroxyacid-oxoacid transhydrogenase activity"/>
    <property type="evidence" value="ECO:0007669"/>
    <property type="project" value="UniProtKB-EC"/>
</dbReference>
<dbReference type="GO" id="GO:0004022">
    <property type="term" value="F:alcohol dehydrogenase (NAD+) activity"/>
    <property type="evidence" value="ECO:0007669"/>
    <property type="project" value="TreeGrafter"/>
</dbReference>
<keyword evidence="1 3" id="KW-0560">Oxidoreductase</keyword>
<accession>A0A6J8C0R2</accession>
<sequence length="287" mass="32467">MTSTSVSRFSRLLRTVCKRKFYQPEIAGIQFKGHYGTSAAEKEYAFEDCNNFGAKKVCLMTDKHLVDLDCVKTVQQSLDDNKVNYKLYSNVRVEPTNESFQAAIDYAKEEQFDLYICVGGGSVIDTCKAANLYASNPSAELLDYVNAPIGKGLPVTHTLKPLIARISNRAIRPTLGIVDPLHLRTMPERVAAYSGIDVLCHGMSYPISGLVKNFKSKDYDDDHPMVHRVNKLSPRPQTEDDFAMLFENKRVMDLHKITEAKMIKEGSCTRYGWRSLENTIYFTKLLK</sequence>
<dbReference type="EC" id="1.1.99.24" evidence="3"/>
<dbReference type="InterPro" id="IPR039697">
    <property type="entry name" value="Alcohol_dehydrogenase_Fe"/>
</dbReference>
<organism evidence="3 4">
    <name type="scientific">Mytilus coruscus</name>
    <name type="common">Sea mussel</name>
    <dbReference type="NCBI Taxonomy" id="42192"/>
    <lineage>
        <taxon>Eukaryota</taxon>
        <taxon>Metazoa</taxon>
        <taxon>Spiralia</taxon>
        <taxon>Lophotrochozoa</taxon>
        <taxon>Mollusca</taxon>
        <taxon>Bivalvia</taxon>
        <taxon>Autobranchia</taxon>
        <taxon>Pteriomorphia</taxon>
        <taxon>Mytilida</taxon>
        <taxon>Mytiloidea</taxon>
        <taxon>Mytilidae</taxon>
        <taxon>Mytilinae</taxon>
        <taxon>Mytilus</taxon>
    </lineage>
</organism>
<dbReference type="InterPro" id="IPR001670">
    <property type="entry name" value="ADH_Fe/GldA"/>
</dbReference>
<dbReference type="Gene3D" id="3.40.50.1970">
    <property type="match status" value="1"/>
</dbReference>
<protein>
    <submittedName>
        <fullName evidence="3">ADHFE1</fullName>
        <ecNumber evidence="3">1.1.99.24</ecNumber>
    </submittedName>
</protein>
<evidence type="ECO:0000313" key="3">
    <source>
        <dbReference type="EMBL" id="CAC5388599.1"/>
    </source>
</evidence>
<dbReference type="SUPFAM" id="SSF56796">
    <property type="entry name" value="Dehydroquinate synthase-like"/>
    <property type="match status" value="1"/>
</dbReference>
<dbReference type="GO" id="GO:0046872">
    <property type="term" value="F:metal ion binding"/>
    <property type="evidence" value="ECO:0007669"/>
    <property type="project" value="InterPro"/>
</dbReference>
<dbReference type="Proteomes" id="UP000507470">
    <property type="component" value="Unassembled WGS sequence"/>
</dbReference>
<dbReference type="EMBL" id="CACVKT020004197">
    <property type="protein sequence ID" value="CAC5388599.1"/>
    <property type="molecule type" value="Genomic_DNA"/>
</dbReference>
<reference evidence="3 4" key="1">
    <citation type="submission" date="2020-06" db="EMBL/GenBank/DDBJ databases">
        <authorList>
            <person name="Li R."/>
            <person name="Bekaert M."/>
        </authorList>
    </citation>
    <scope>NUCLEOTIDE SEQUENCE [LARGE SCALE GENOMIC DNA]</scope>
    <source>
        <strain evidence="4">wild</strain>
    </source>
</reference>
<evidence type="ECO:0000256" key="1">
    <source>
        <dbReference type="ARBA" id="ARBA00023002"/>
    </source>
</evidence>
<keyword evidence="4" id="KW-1185">Reference proteome</keyword>
<dbReference type="PANTHER" id="PTHR11496:SF83">
    <property type="entry name" value="HYDROXYACID-OXOACID TRANSHYDROGENASE, MITOCHONDRIAL"/>
    <property type="match status" value="1"/>
</dbReference>
<gene>
    <name evidence="3" type="ORF">MCOR_23854</name>
</gene>
<dbReference type="GO" id="GO:0005739">
    <property type="term" value="C:mitochondrion"/>
    <property type="evidence" value="ECO:0007669"/>
    <property type="project" value="TreeGrafter"/>
</dbReference>
<feature type="domain" description="Alcohol dehydrogenase iron-type/glycerol dehydrogenase GldA" evidence="2">
    <location>
        <begin position="47"/>
        <end position="164"/>
    </location>
</feature>
<dbReference type="Pfam" id="PF00465">
    <property type="entry name" value="Fe-ADH"/>
    <property type="match status" value="1"/>
</dbReference>
<evidence type="ECO:0000313" key="4">
    <source>
        <dbReference type="Proteomes" id="UP000507470"/>
    </source>
</evidence>
<dbReference type="AlphaFoldDB" id="A0A6J8C0R2"/>